<accession>A0A7J9CXE1</accession>
<proteinExistence type="predicted"/>
<comment type="caution">
    <text evidence="1">The sequence shown here is derived from an EMBL/GenBank/DDBJ whole genome shotgun (WGS) entry which is preliminary data.</text>
</comment>
<dbReference type="AlphaFoldDB" id="A0A7J9CXE1"/>
<reference evidence="1 2" key="1">
    <citation type="journal article" date="2019" name="Genome Biol. Evol.">
        <title>Insights into the evolution of the New World diploid cottons (Gossypium, subgenus Houzingenia) based on genome sequencing.</title>
        <authorList>
            <person name="Grover C.E."/>
            <person name="Arick M.A. 2nd"/>
            <person name="Thrash A."/>
            <person name="Conover J.L."/>
            <person name="Sanders W.S."/>
            <person name="Peterson D.G."/>
            <person name="Frelichowski J.E."/>
            <person name="Scheffler J.A."/>
            <person name="Scheffler B.E."/>
            <person name="Wendel J.F."/>
        </authorList>
    </citation>
    <scope>NUCLEOTIDE SEQUENCE [LARGE SCALE GENOMIC DNA]</scope>
    <source>
        <strain evidence="1">5</strain>
        <tissue evidence="1">Leaf</tissue>
    </source>
</reference>
<gene>
    <name evidence="1" type="ORF">Gogos_005411</name>
</gene>
<evidence type="ECO:0000313" key="1">
    <source>
        <dbReference type="EMBL" id="MBA0753106.1"/>
    </source>
</evidence>
<dbReference type="EMBL" id="JABEZY010102724">
    <property type="protein sequence ID" value="MBA0753106.1"/>
    <property type="molecule type" value="Genomic_DNA"/>
</dbReference>
<organism evidence="1 2">
    <name type="scientific">Gossypium gossypioides</name>
    <name type="common">Mexican cotton</name>
    <name type="synonym">Selera gossypioides</name>
    <dbReference type="NCBI Taxonomy" id="34282"/>
    <lineage>
        <taxon>Eukaryota</taxon>
        <taxon>Viridiplantae</taxon>
        <taxon>Streptophyta</taxon>
        <taxon>Embryophyta</taxon>
        <taxon>Tracheophyta</taxon>
        <taxon>Spermatophyta</taxon>
        <taxon>Magnoliopsida</taxon>
        <taxon>eudicotyledons</taxon>
        <taxon>Gunneridae</taxon>
        <taxon>Pentapetalae</taxon>
        <taxon>rosids</taxon>
        <taxon>malvids</taxon>
        <taxon>Malvales</taxon>
        <taxon>Malvaceae</taxon>
        <taxon>Malvoideae</taxon>
        <taxon>Gossypium</taxon>
    </lineage>
</organism>
<evidence type="ECO:0000313" key="2">
    <source>
        <dbReference type="Proteomes" id="UP000593579"/>
    </source>
</evidence>
<protein>
    <submittedName>
        <fullName evidence="1">Uncharacterized protein</fullName>
    </submittedName>
</protein>
<keyword evidence="2" id="KW-1185">Reference proteome</keyword>
<dbReference type="Proteomes" id="UP000593579">
    <property type="component" value="Unassembled WGS sequence"/>
</dbReference>
<name>A0A7J9CXE1_GOSGO</name>
<sequence>MSTIGEAVINLDFRKHKKQD</sequence>